<name>A0A9D1TE84_9FIRM</name>
<dbReference type="AlphaFoldDB" id="A0A9D1TE84"/>
<dbReference type="Pfam" id="PF04892">
    <property type="entry name" value="VanZ"/>
    <property type="match status" value="1"/>
</dbReference>
<dbReference type="InterPro" id="IPR016747">
    <property type="entry name" value="Phosphotransbutyrylase"/>
</dbReference>
<dbReference type="InterPro" id="IPR006976">
    <property type="entry name" value="VanZ-like"/>
</dbReference>
<sequence length="162" mass="18185">MKKFIIYLLKPFSFLPALLVMYMIFSFSSQTGVDSGNLSYKVSYGIVSVADRVLEKNLSEGDKEYYAGEIELPVRKLAHMTEYCILAICISFPLYVYGLRGFWLFIFAGLFCVAFACTDEFHQSFVAGRSPAKRDVAIDSLGALFGIVLVQLFCHGFTKPSH</sequence>
<proteinExistence type="predicted"/>
<feature type="domain" description="VanZ-like" evidence="2">
    <location>
        <begin position="16"/>
        <end position="153"/>
    </location>
</feature>
<gene>
    <name evidence="3" type="ORF">H9747_02560</name>
</gene>
<evidence type="ECO:0000256" key="1">
    <source>
        <dbReference type="SAM" id="Phobius"/>
    </source>
</evidence>
<keyword evidence="1" id="KW-0812">Transmembrane</keyword>
<organism evidence="3 4">
    <name type="scientific">Candidatus Blautia stercorigallinarum</name>
    <dbReference type="NCBI Taxonomy" id="2838501"/>
    <lineage>
        <taxon>Bacteria</taxon>
        <taxon>Bacillati</taxon>
        <taxon>Bacillota</taxon>
        <taxon>Clostridia</taxon>
        <taxon>Lachnospirales</taxon>
        <taxon>Lachnospiraceae</taxon>
        <taxon>Blautia</taxon>
    </lineage>
</organism>
<keyword evidence="1" id="KW-1133">Transmembrane helix</keyword>
<evidence type="ECO:0000313" key="3">
    <source>
        <dbReference type="EMBL" id="HIV37873.1"/>
    </source>
</evidence>
<feature type="transmembrane region" description="Helical" evidence="1">
    <location>
        <begin position="138"/>
        <end position="158"/>
    </location>
</feature>
<evidence type="ECO:0000313" key="4">
    <source>
        <dbReference type="Proteomes" id="UP000886814"/>
    </source>
</evidence>
<feature type="transmembrane region" description="Helical" evidence="1">
    <location>
        <begin position="101"/>
        <end position="118"/>
    </location>
</feature>
<protein>
    <submittedName>
        <fullName evidence="3">VanZ family protein</fullName>
    </submittedName>
</protein>
<accession>A0A9D1TE84</accession>
<dbReference type="NCBIfam" id="NF037970">
    <property type="entry name" value="vanZ_1"/>
    <property type="match status" value="1"/>
</dbReference>
<feature type="transmembrane region" description="Helical" evidence="1">
    <location>
        <begin position="7"/>
        <end position="25"/>
    </location>
</feature>
<dbReference type="Proteomes" id="UP000886814">
    <property type="component" value="Unassembled WGS sequence"/>
</dbReference>
<dbReference type="PIRSF" id="PIRSF019083">
    <property type="entry name" value="UCP019083_VanZ"/>
    <property type="match status" value="1"/>
</dbReference>
<comment type="caution">
    <text evidence="3">The sequence shown here is derived from an EMBL/GenBank/DDBJ whole genome shotgun (WGS) entry which is preliminary data.</text>
</comment>
<dbReference type="EMBL" id="DXIQ01000013">
    <property type="protein sequence ID" value="HIV37873.1"/>
    <property type="molecule type" value="Genomic_DNA"/>
</dbReference>
<evidence type="ECO:0000259" key="2">
    <source>
        <dbReference type="Pfam" id="PF04892"/>
    </source>
</evidence>
<keyword evidence="1" id="KW-0472">Membrane</keyword>
<reference evidence="3" key="2">
    <citation type="submission" date="2021-04" db="EMBL/GenBank/DDBJ databases">
        <authorList>
            <person name="Gilroy R."/>
        </authorList>
    </citation>
    <scope>NUCLEOTIDE SEQUENCE</scope>
    <source>
        <strain evidence="3">CHK195-9823</strain>
    </source>
</reference>
<reference evidence="3" key="1">
    <citation type="journal article" date="2021" name="PeerJ">
        <title>Extensive microbial diversity within the chicken gut microbiome revealed by metagenomics and culture.</title>
        <authorList>
            <person name="Gilroy R."/>
            <person name="Ravi A."/>
            <person name="Getino M."/>
            <person name="Pursley I."/>
            <person name="Horton D.L."/>
            <person name="Alikhan N.F."/>
            <person name="Baker D."/>
            <person name="Gharbi K."/>
            <person name="Hall N."/>
            <person name="Watson M."/>
            <person name="Adriaenssens E.M."/>
            <person name="Foster-Nyarko E."/>
            <person name="Jarju S."/>
            <person name="Secka A."/>
            <person name="Antonio M."/>
            <person name="Oren A."/>
            <person name="Chaudhuri R.R."/>
            <person name="La Ragione R."/>
            <person name="Hildebrand F."/>
            <person name="Pallen M.J."/>
        </authorList>
    </citation>
    <scope>NUCLEOTIDE SEQUENCE</scope>
    <source>
        <strain evidence="3">CHK195-9823</strain>
    </source>
</reference>